<protein>
    <submittedName>
        <fullName evidence="1">Uncharacterized protein</fullName>
    </submittedName>
</protein>
<keyword evidence="2" id="KW-1185">Reference proteome</keyword>
<evidence type="ECO:0000313" key="1">
    <source>
        <dbReference type="EMBL" id="KAK8846119.1"/>
    </source>
</evidence>
<sequence length="200" mass="23345">MSSSFQGFVLDDNDEGTSRSILQQIFNIDTLISQTRFDKMKSNEQIINEISSLLNQRNELYINLMKKRSDELHGFVNSLDLNLIQMHPFYPVPTRCKFIVQNEQVQEAVDTIPEPSTNPWQKLLSTFMNKSETIKHKKVKSQLSELEMEHLKIVEERKAYLTQQMQNFSSKKHLSPMDYAEKCRIESELADIEIGDNKNQ</sequence>
<name>A0ABR2HHB0_9EUKA</name>
<dbReference type="Proteomes" id="UP001470230">
    <property type="component" value="Unassembled WGS sequence"/>
</dbReference>
<proteinExistence type="predicted"/>
<evidence type="ECO:0000313" key="2">
    <source>
        <dbReference type="Proteomes" id="UP001470230"/>
    </source>
</evidence>
<comment type="caution">
    <text evidence="1">The sequence shown here is derived from an EMBL/GenBank/DDBJ whole genome shotgun (WGS) entry which is preliminary data.</text>
</comment>
<gene>
    <name evidence="1" type="ORF">M9Y10_020122</name>
</gene>
<organism evidence="1 2">
    <name type="scientific">Tritrichomonas musculus</name>
    <dbReference type="NCBI Taxonomy" id="1915356"/>
    <lineage>
        <taxon>Eukaryota</taxon>
        <taxon>Metamonada</taxon>
        <taxon>Parabasalia</taxon>
        <taxon>Tritrichomonadida</taxon>
        <taxon>Tritrichomonadidae</taxon>
        <taxon>Tritrichomonas</taxon>
    </lineage>
</organism>
<dbReference type="EMBL" id="JAPFFF010000029">
    <property type="protein sequence ID" value="KAK8846119.1"/>
    <property type="molecule type" value="Genomic_DNA"/>
</dbReference>
<reference evidence="1 2" key="1">
    <citation type="submission" date="2024-04" db="EMBL/GenBank/DDBJ databases">
        <title>Tritrichomonas musculus Genome.</title>
        <authorList>
            <person name="Alves-Ferreira E."/>
            <person name="Grigg M."/>
            <person name="Lorenzi H."/>
            <person name="Galac M."/>
        </authorList>
    </citation>
    <scope>NUCLEOTIDE SEQUENCE [LARGE SCALE GENOMIC DNA]</scope>
    <source>
        <strain evidence="1 2">EAF2021</strain>
    </source>
</reference>
<accession>A0ABR2HHB0</accession>